<sequence>MTRTLLSSTALLALACTSPAAAQTIPDPAATATPAPAGAADDQPTEQNPTAGVDEDDAAEITVVARRDPTAVIGDIPPENTLSSRDIRAYGATSVSELLDALAPQLGSARGRGAGQPVVLLNGRRISGFREIRDLPPEAILRLDILPEEVALKYGYRADQRVVNIVLRPRFRSTSVRAEAGLPTGGGSSNQEGDITRLLIGENTRTTLNAHAENSSGLTEDERDISFAGSGPDPRPFRSLTGEQRLVRVGGTHNRPIGSMSATIDGQVEKSSRDNLLGPSLLVPGTALDRNADTLSGHLGIAVNGNLDQWRWSLTGGYDIARTQTDTDRENDVPVGFADRARLLSQTGNLELVANGSLFRLPAGRSAVTLRAGAYTQSLDSKAIREGVPTSSDLDRQRGTAAINLDLPISRRRSSFDALGNLTLNANAEVEQLSDFGTLTTLGGGLNWSPVERLQLIASWTREEGPPTLNQLGDPVLITPGSRIFDFTRGDTALVDAVSGGNPLLDADTRRVMKLGLTWRPLSETDLNLRADLVRTRTDNPISSFPGVTEAIEAAFPDRFVRNGAGDLVRVDLRPVNFDQSSRTELRWGFNFSKPLQSRRPPASVIQEFRRRFGVAPGGAGRGGPAGGAPTAGAPRVEGGPSPGDGRGVGPGGRGGGGGRGGRGGFGQGGRLQLSLYHTWVFRDQVRIAPGLPTIDYLSGDAVEGGFRPRHRLEAEAGYFNNGLGARLSADWRSGGSVQGGTGDLDFNSLTRFNLNLFANLGDRWELALKHPWLRGTQVRLQVSNLFDARQRVRTLAGEVPLNYQSDLLDPQGRTVSISLRKLFLPPPTFFRRNQQGSGQR</sequence>
<reference evidence="6 7" key="1">
    <citation type="submission" date="2022-10" db="EMBL/GenBank/DDBJ databases">
        <title>Sphingomonas sp.</title>
        <authorList>
            <person name="Jin C."/>
        </authorList>
    </citation>
    <scope>NUCLEOTIDE SEQUENCE [LARGE SCALE GENOMIC DNA]</scope>
    <source>
        <strain evidence="6 7">BN140010</strain>
    </source>
</reference>
<dbReference type="InterPro" id="IPR036942">
    <property type="entry name" value="Beta-barrel_TonB_sf"/>
</dbReference>
<keyword evidence="2" id="KW-0472">Membrane</keyword>
<feature type="signal peptide" evidence="5">
    <location>
        <begin position="1"/>
        <end position="22"/>
    </location>
</feature>
<dbReference type="SUPFAM" id="SSF56935">
    <property type="entry name" value="Porins"/>
    <property type="match status" value="1"/>
</dbReference>
<name>A0ABT3JEB9_9SPHN</name>
<evidence type="ECO:0000256" key="2">
    <source>
        <dbReference type="ARBA" id="ARBA00023136"/>
    </source>
</evidence>
<keyword evidence="3" id="KW-0998">Cell outer membrane</keyword>
<comment type="caution">
    <text evidence="6">The sequence shown here is derived from an EMBL/GenBank/DDBJ whole genome shotgun (WGS) entry which is preliminary data.</text>
</comment>
<feature type="compositionally biased region" description="Gly residues" evidence="4">
    <location>
        <begin position="641"/>
        <end position="665"/>
    </location>
</feature>
<evidence type="ECO:0000256" key="1">
    <source>
        <dbReference type="ARBA" id="ARBA00004442"/>
    </source>
</evidence>
<organism evidence="6 7">
    <name type="scientific">Sphingomonas arvum</name>
    <dbReference type="NCBI Taxonomy" id="2992113"/>
    <lineage>
        <taxon>Bacteria</taxon>
        <taxon>Pseudomonadati</taxon>
        <taxon>Pseudomonadota</taxon>
        <taxon>Alphaproteobacteria</taxon>
        <taxon>Sphingomonadales</taxon>
        <taxon>Sphingomonadaceae</taxon>
        <taxon>Sphingomonas</taxon>
    </lineage>
</organism>
<dbReference type="Proteomes" id="UP001526246">
    <property type="component" value="Unassembled WGS sequence"/>
</dbReference>
<dbReference type="Gene3D" id="2.170.130.10">
    <property type="entry name" value="TonB-dependent receptor, plug domain"/>
    <property type="match status" value="1"/>
</dbReference>
<proteinExistence type="predicted"/>
<protein>
    <submittedName>
        <fullName evidence="6">TonB-dependent receptor</fullName>
    </submittedName>
</protein>
<keyword evidence="7" id="KW-1185">Reference proteome</keyword>
<dbReference type="PANTHER" id="PTHR47234:SF3">
    <property type="entry name" value="SECRETIN_TONB SHORT N-TERMINAL DOMAIN-CONTAINING PROTEIN"/>
    <property type="match status" value="1"/>
</dbReference>
<dbReference type="EMBL" id="JAPDOB010000001">
    <property type="protein sequence ID" value="MCW3797413.1"/>
    <property type="molecule type" value="Genomic_DNA"/>
</dbReference>
<dbReference type="InterPro" id="IPR037066">
    <property type="entry name" value="Plug_dom_sf"/>
</dbReference>
<feature type="chain" id="PRO_5045957200" evidence="5">
    <location>
        <begin position="23"/>
        <end position="841"/>
    </location>
</feature>
<keyword evidence="5" id="KW-0732">Signal</keyword>
<dbReference type="Gene3D" id="2.40.170.20">
    <property type="entry name" value="TonB-dependent receptor, beta-barrel domain"/>
    <property type="match status" value="1"/>
</dbReference>
<dbReference type="PROSITE" id="PS51257">
    <property type="entry name" value="PROKAR_LIPOPROTEIN"/>
    <property type="match status" value="1"/>
</dbReference>
<evidence type="ECO:0000313" key="6">
    <source>
        <dbReference type="EMBL" id="MCW3797413.1"/>
    </source>
</evidence>
<feature type="compositionally biased region" description="Low complexity" evidence="4">
    <location>
        <begin position="628"/>
        <end position="640"/>
    </location>
</feature>
<evidence type="ECO:0000313" key="7">
    <source>
        <dbReference type="Proteomes" id="UP001526246"/>
    </source>
</evidence>
<feature type="region of interest" description="Disordered" evidence="4">
    <location>
        <begin position="615"/>
        <end position="665"/>
    </location>
</feature>
<gene>
    <name evidence="6" type="ORF">OMW55_06295</name>
</gene>
<feature type="compositionally biased region" description="Low complexity" evidence="4">
    <location>
        <begin position="25"/>
        <end position="42"/>
    </location>
</feature>
<dbReference type="RefSeq" id="WP_264881648.1">
    <property type="nucleotide sequence ID" value="NZ_JAPDOB010000001.1"/>
</dbReference>
<comment type="subcellular location">
    <subcellularLocation>
        <location evidence="1">Cell outer membrane</location>
    </subcellularLocation>
</comment>
<feature type="region of interest" description="Disordered" evidence="4">
    <location>
        <begin position="25"/>
        <end position="57"/>
    </location>
</feature>
<feature type="compositionally biased region" description="Gly residues" evidence="4">
    <location>
        <begin position="616"/>
        <end position="627"/>
    </location>
</feature>
<keyword evidence="6" id="KW-0675">Receptor</keyword>
<evidence type="ECO:0000256" key="3">
    <source>
        <dbReference type="ARBA" id="ARBA00023237"/>
    </source>
</evidence>
<evidence type="ECO:0000256" key="4">
    <source>
        <dbReference type="SAM" id="MobiDB-lite"/>
    </source>
</evidence>
<evidence type="ECO:0000256" key="5">
    <source>
        <dbReference type="SAM" id="SignalP"/>
    </source>
</evidence>
<dbReference type="PANTHER" id="PTHR47234">
    <property type="match status" value="1"/>
</dbReference>
<accession>A0ABT3JEB9</accession>